<evidence type="ECO:0000313" key="15">
    <source>
        <dbReference type="EMBL" id="BAH48301.1"/>
    </source>
</evidence>
<feature type="binding site" evidence="12">
    <location>
        <position position="11"/>
    </location>
    <ligand>
        <name>[4Fe-4S] cluster</name>
        <dbReference type="ChEBI" id="CHEBI:49883"/>
    </ligand>
</feature>
<feature type="domain" description="4Fe-4S Wbl-type" evidence="14">
    <location>
        <begin position="10"/>
        <end position="69"/>
    </location>
</feature>
<feature type="binding site" evidence="12">
    <location>
        <position position="45"/>
    </location>
    <ligand>
        <name>[4Fe-4S] cluster</name>
        <dbReference type="ChEBI" id="CHEBI:49883"/>
    </ligand>
</feature>
<evidence type="ECO:0000256" key="2">
    <source>
        <dbReference type="ARBA" id="ARBA00006597"/>
    </source>
</evidence>
<evidence type="ECO:0000256" key="3">
    <source>
        <dbReference type="ARBA" id="ARBA00022485"/>
    </source>
</evidence>
<keyword evidence="9 12" id="KW-0238">DNA-binding</keyword>
<comment type="PTM">
    <text evidence="12">The Fe-S cluster can be nitrosylated by nitric oxide (NO).</text>
</comment>
<dbReference type="STRING" id="632772.ROP_00540"/>
<keyword evidence="8 12" id="KW-0805">Transcription regulation</keyword>
<dbReference type="PATRIC" id="fig|632772.20.peg.63"/>
<evidence type="ECO:0000256" key="4">
    <source>
        <dbReference type="ARBA" id="ARBA00022490"/>
    </source>
</evidence>
<dbReference type="GO" id="GO:0051539">
    <property type="term" value="F:4 iron, 4 sulfur cluster binding"/>
    <property type="evidence" value="ECO:0007669"/>
    <property type="project" value="UniProtKB-UniRule"/>
</dbReference>
<dbReference type="EMBL" id="AP011115">
    <property type="protein sequence ID" value="BAH48301.1"/>
    <property type="molecule type" value="Genomic_DNA"/>
</dbReference>
<dbReference type="PANTHER" id="PTHR38839">
    <property type="entry name" value="TRANSCRIPTIONAL REGULATOR WHID-RELATED"/>
    <property type="match status" value="1"/>
</dbReference>
<comment type="subcellular location">
    <subcellularLocation>
        <location evidence="1 12">Cytoplasm</location>
    </subcellularLocation>
</comment>
<proteinExistence type="inferred from homology"/>
<feature type="compositionally biased region" description="Basic residues" evidence="13">
    <location>
        <begin position="68"/>
        <end position="78"/>
    </location>
</feature>
<dbReference type="GO" id="GO:0045892">
    <property type="term" value="P:negative regulation of DNA-templated transcription"/>
    <property type="evidence" value="ECO:0007669"/>
    <property type="project" value="TreeGrafter"/>
</dbReference>
<evidence type="ECO:0000259" key="14">
    <source>
        <dbReference type="PROSITE" id="PS51674"/>
    </source>
</evidence>
<dbReference type="PROSITE" id="PS51674">
    <property type="entry name" value="4FE4S_WBL"/>
    <property type="match status" value="1"/>
</dbReference>
<evidence type="ECO:0000256" key="11">
    <source>
        <dbReference type="ARBA" id="ARBA00023163"/>
    </source>
</evidence>
<feature type="compositionally biased region" description="Gly residues" evidence="13">
    <location>
        <begin position="104"/>
        <end position="114"/>
    </location>
</feature>
<evidence type="ECO:0000256" key="8">
    <source>
        <dbReference type="ARBA" id="ARBA00023015"/>
    </source>
</evidence>
<organism evidence="15 16">
    <name type="scientific">Rhodococcus opacus (strain B4)</name>
    <dbReference type="NCBI Taxonomy" id="632772"/>
    <lineage>
        <taxon>Bacteria</taxon>
        <taxon>Bacillati</taxon>
        <taxon>Actinomycetota</taxon>
        <taxon>Actinomycetes</taxon>
        <taxon>Mycobacteriales</taxon>
        <taxon>Nocardiaceae</taxon>
        <taxon>Rhodococcus</taxon>
    </lineage>
</organism>
<evidence type="ECO:0000256" key="9">
    <source>
        <dbReference type="ARBA" id="ARBA00023125"/>
    </source>
</evidence>
<gene>
    <name evidence="12" type="primary">whiB</name>
    <name evidence="15" type="ordered locus">ROP_00540</name>
</gene>
<sequence length="121" mass="13062">MNGWRAAAPNCRCSFSPDGERRGAPDRCEARARQICQVCPGLVRCRDHALTSGESYGVWGGMTESDRRKHTNRSRRGERRPLGSFQERPVGAASGVRGATFTGSYGGAYTGGASRGRPTAR</sequence>
<keyword evidence="7 12" id="KW-0411">Iron-sulfur</keyword>
<keyword evidence="5 12" id="KW-0479">Metal-binding</keyword>
<evidence type="ECO:0000256" key="13">
    <source>
        <dbReference type="SAM" id="MobiDB-lite"/>
    </source>
</evidence>
<comment type="function">
    <text evidence="12">Acts as a transcriptional regulator. Probably redox-responsive. The apo- but not holo-form probably binds DNA.</text>
</comment>
<keyword evidence="6 12" id="KW-0408">Iron</keyword>
<reference evidence="15 16" key="1">
    <citation type="submission" date="2009-03" db="EMBL/GenBank/DDBJ databases">
        <title>Comparison of the complete genome sequences of Rhodococcus erythropolis PR4 and Rhodococcus opacus B4.</title>
        <authorList>
            <person name="Takarada H."/>
            <person name="Sekine M."/>
            <person name="Hosoyama A."/>
            <person name="Yamada R."/>
            <person name="Fujisawa T."/>
            <person name="Omata S."/>
            <person name="Shimizu A."/>
            <person name="Tsukatani N."/>
            <person name="Tanikawa S."/>
            <person name="Fujita N."/>
            <person name="Harayama S."/>
        </authorList>
    </citation>
    <scope>NUCLEOTIDE SEQUENCE [LARGE SCALE GENOMIC DNA]</scope>
    <source>
        <strain evidence="15 16">B4</strain>
    </source>
</reference>
<dbReference type="Proteomes" id="UP000002212">
    <property type="component" value="Chromosome"/>
</dbReference>
<dbReference type="GO" id="GO:0005737">
    <property type="term" value="C:cytoplasm"/>
    <property type="evidence" value="ECO:0007669"/>
    <property type="project" value="UniProtKB-SubCell"/>
</dbReference>
<dbReference type="HOGENOM" id="CLU_2036200_0_0_11"/>
<evidence type="ECO:0000256" key="6">
    <source>
        <dbReference type="ARBA" id="ARBA00023004"/>
    </source>
</evidence>
<keyword evidence="4 12" id="KW-0963">Cytoplasm</keyword>
<comment type="similarity">
    <text evidence="2 12">Belongs to the WhiB family.</text>
</comment>
<dbReference type="GO" id="GO:0047134">
    <property type="term" value="F:protein-disulfide reductase [NAD(P)H] activity"/>
    <property type="evidence" value="ECO:0007669"/>
    <property type="project" value="TreeGrafter"/>
</dbReference>
<dbReference type="GO" id="GO:0045454">
    <property type="term" value="P:cell redox homeostasis"/>
    <property type="evidence" value="ECO:0007669"/>
    <property type="project" value="TreeGrafter"/>
</dbReference>
<dbReference type="GO" id="GO:0003677">
    <property type="term" value="F:DNA binding"/>
    <property type="evidence" value="ECO:0007669"/>
    <property type="project" value="UniProtKB-UniRule"/>
</dbReference>
<dbReference type="InterPro" id="IPR034768">
    <property type="entry name" value="4FE4S_WBL"/>
</dbReference>
<dbReference type="AlphaFoldDB" id="C1AS52"/>
<feature type="binding site" evidence="12">
    <location>
        <position position="36"/>
    </location>
    <ligand>
        <name>[4Fe-4S] cluster</name>
        <dbReference type="ChEBI" id="CHEBI:49883"/>
    </ligand>
</feature>
<feature type="region of interest" description="Disordered" evidence="13">
    <location>
        <begin position="56"/>
        <end position="121"/>
    </location>
</feature>
<dbReference type="GO" id="GO:0046872">
    <property type="term" value="F:metal ion binding"/>
    <property type="evidence" value="ECO:0007669"/>
    <property type="project" value="UniProtKB-KW"/>
</dbReference>
<accession>C1AS52</accession>
<keyword evidence="10 12" id="KW-1015">Disulfide bond</keyword>
<protein>
    <recommendedName>
        <fullName evidence="12">Transcriptional regulator WhiB</fullName>
    </recommendedName>
</protein>
<evidence type="ECO:0000256" key="7">
    <source>
        <dbReference type="ARBA" id="ARBA00023014"/>
    </source>
</evidence>
<evidence type="ECO:0000256" key="5">
    <source>
        <dbReference type="ARBA" id="ARBA00022723"/>
    </source>
</evidence>
<keyword evidence="3 12" id="KW-0004">4Fe-4S</keyword>
<evidence type="ECO:0000256" key="1">
    <source>
        <dbReference type="ARBA" id="ARBA00004496"/>
    </source>
</evidence>
<dbReference type="KEGG" id="rop:ROP_00540"/>
<dbReference type="GO" id="GO:0035731">
    <property type="term" value="F:dinitrosyl-iron complex binding"/>
    <property type="evidence" value="ECO:0007669"/>
    <property type="project" value="UniProtKB-UniRule"/>
</dbReference>
<evidence type="ECO:0000256" key="10">
    <source>
        <dbReference type="ARBA" id="ARBA00023157"/>
    </source>
</evidence>
<dbReference type="HAMAP" id="MF_01479">
    <property type="entry name" value="WhiB"/>
    <property type="match status" value="1"/>
</dbReference>
<evidence type="ECO:0000256" key="12">
    <source>
        <dbReference type="HAMAP-Rule" id="MF_01479"/>
    </source>
</evidence>
<dbReference type="PANTHER" id="PTHR38839:SF5">
    <property type="entry name" value="TRANSCRIPTIONAL REGULATOR WHID"/>
    <property type="match status" value="1"/>
</dbReference>
<keyword evidence="11 12" id="KW-0804">Transcription</keyword>
<dbReference type="InterPro" id="IPR003482">
    <property type="entry name" value="Whib"/>
</dbReference>
<name>C1AS52_RHOOB</name>
<dbReference type="Pfam" id="PF02467">
    <property type="entry name" value="Whib"/>
    <property type="match status" value="1"/>
</dbReference>
<evidence type="ECO:0000313" key="16">
    <source>
        <dbReference type="Proteomes" id="UP000002212"/>
    </source>
</evidence>
<comment type="cofactor">
    <cofactor evidence="12">
        <name>[4Fe-4S] cluster</name>
        <dbReference type="ChEBI" id="CHEBI:49883"/>
    </cofactor>
    <text evidence="12">Binds 1 [4Fe-4S] cluster per subunit. Following nitrosylation of the [4Fe-4S] cluster binds 1 [4Fe-8(NO)] cluster per subunit.</text>
</comment>
<comment type="PTM">
    <text evidence="12">Upon Fe-S cluster removal intramolecular disulfide bonds are formed.</text>
</comment>
<feature type="binding site" evidence="12">
    <location>
        <position position="39"/>
    </location>
    <ligand>
        <name>[4Fe-4S] cluster</name>
        <dbReference type="ChEBI" id="CHEBI:49883"/>
    </ligand>
</feature>